<accession>A0A5B0PRG1</accession>
<evidence type="ECO:0000313" key="2">
    <source>
        <dbReference type="Proteomes" id="UP000325313"/>
    </source>
</evidence>
<gene>
    <name evidence="1" type="ORF">PGTUg99_020766</name>
</gene>
<evidence type="ECO:0000313" key="1">
    <source>
        <dbReference type="EMBL" id="KAA1102589.1"/>
    </source>
</evidence>
<sequence length="115" mass="11990">MVKGYPSRIPAIPWRIPARDSGYPPGDSDLGRGCIAQAAAAAPPVAIVGGQYASCIGRRHPSPTYLPLRPTSPRLLIPPGPIQSNPSTDLASALAFRSVRLGTTTSAHTTPPPRS</sequence>
<dbReference type="EMBL" id="VDEP01000337">
    <property type="protein sequence ID" value="KAA1102589.1"/>
    <property type="molecule type" value="Genomic_DNA"/>
</dbReference>
<dbReference type="AlphaFoldDB" id="A0A5B0PRG1"/>
<organism evidence="1 2">
    <name type="scientific">Puccinia graminis f. sp. tritici</name>
    <dbReference type="NCBI Taxonomy" id="56615"/>
    <lineage>
        <taxon>Eukaryota</taxon>
        <taxon>Fungi</taxon>
        <taxon>Dikarya</taxon>
        <taxon>Basidiomycota</taxon>
        <taxon>Pucciniomycotina</taxon>
        <taxon>Pucciniomycetes</taxon>
        <taxon>Pucciniales</taxon>
        <taxon>Pucciniaceae</taxon>
        <taxon>Puccinia</taxon>
    </lineage>
</organism>
<name>A0A5B0PRG1_PUCGR</name>
<reference evidence="1 2" key="1">
    <citation type="submission" date="2019-05" db="EMBL/GenBank/DDBJ databases">
        <title>Emergence of the Ug99 lineage of the wheat stem rust pathogen through somatic hybridization.</title>
        <authorList>
            <person name="Li F."/>
            <person name="Upadhyaya N.M."/>
            <person name="Sperschneider J."/>
            <person name="Matny O."/>
            <person name="Nguyen-Phuc H."/>
            <person name="Mago R."/>
            <person name="Raley C."/>
            <person name="Miller M.E."/>
            <person name="Silverstein K.A.T."/>
            <person name="Henningsen E."/>
            <person name="Hirsch C.D."/>
            <person name="Visser B."/>
            <person name="Pretorius Z.A."/>
            <person name="Steffenson B.J."/>
            <person name="Schwessinger B."/>
            <person name="Dodds P.N."/>
            <person name="Figueroa M."/>
        </authorList>
    </citation>
    <scope>NUCLEOTIDE SEQUENCE [LARGE SCALE GENOMIC DNA]</scope>
    <source>
        <strain evidence="1 2">Ug99</strain>
    </source>
</reference>
<proteinExistence type="predicted"/>
<protein>
    <submittedName>
        <fullName evidence="1">Uncharacterized protein</fullName>
    </submittedName>
</protein>
<dbReference type="Proteomes" id="UP000325313">
    <property type="component" value="Unassembled WGS sequence"/>
</dbReference>
<comment type="caution">
    <text evidence="1">The sequence shown here is derived from an EMBL/GenBank/DDBJ whole genome shotgun (WGS) entry which is preliminary data.</text>
</comment>